<dbReference type="AlphaFoldDB" id="A0A833V285"/>
<dbReference type="InterPro" id="IPR027443">
    <property type="entry name" value="IPNS-like_sf"/>
</dbReference>
<dbReference type="InterPro" id="IPR005123">
    <property type="entry name" value="Oxoglu/Fe-dep_dioxygenase_dom"/>
</dbReference>
<feature type="domain" description="Fe2OG dioxygenase" evidence="1">
    <location>
        <begin position="1"/>
        <end position="73"/>
    </location>
</feature>
<keyword evidence="3" id="KW-1185">Reference proteome</keyword>
<dbReference type="PANTHER" id="PTHR47990">
    <property type="entry name" value="2-OXOGLUTARATE (2OG) AND FE(II)-DEPENDENT OXYGENASE SUPERFAMILY PROTEIN-RELATED"/>
    <property type="match status" value="1"/>
</dbReference>
<name>A0A833V285_9POAL</name>
<dbReference type="InterPro" id="IPR050231">
    <property type="entry name" value="Iron_ascorbate_oxido_reductase"/>
</dbReference>
<organism evidence="2 3">
    <name type="scientific">Carex littledalei</name>
    <dbReference type="NCBI Taxonomy" id="544730"/>
    <lineage>
        <taxon>Eukaryota</taxon>
        <taxon>Viridiplantae</taxon>
        <taxon>Streptophyta</taxon>
        <taxon>Embryophyta</taxon>
        <taxon>Tracheophyta</taxon>
        <taxon>Spermatophyta</taxon>
        <taxon>Magnoliopsida</taxon>
        <taxon>Liliopsida</taxon>
        <taxon>Poales</taxon>
        <taxon>Cyperaceae</taxon>
        <taxon>Cyperoideae</taxon>
        <taxon>Cariceae</taxon>
        <taxon>Carex</taxon>
        <taxon>Carex subgen. Euthyceras</taxon>
    </lineage>
</organism>
<dbReference type="Proteomes" id="UP000623129">
    <property type="component" value="Unassembled WGS sequence"/>
</dbReference>
<dbReference type="InterPro" id="IPR044861">
    <property type="entry name" value="IPNS-like_FE2OG_OXY"/>
</dbReference>
<dbReference type="Gene3D" id="2.60.120.330">
    <property type="entry name" value="B-lactam Antibiotic, Isopenicillin N Synthase, Chain"/>
    <property type="match status" value="1"/>
</dbReference>
<gene>
    <name evidence="2" type="ORF">FCM35_KLT14786</name>
</gene>
<dbReference type="OrthoDB" id="288590at2759"/>
<proteinExistence type="predicted"/>
<accession>A0A833V285</accession>
<sequence>MSTLTLLVPNEVQGLQVLKDNHWVDVKYIPNAMIVHVGDQFEILSNGKYKSVWHRTTVNKDQTRMSWPVFCEPPEDQVVGPLPQLVTDENPAKYKTKKYKDYEYCKLNKIPQ</sequence>
<dbReference type="PROSITE" id="PS51471">
    <property type="entry name" value="FE2OG_OXY"/>
    <property type="match status" value="1"/>
</dbReference>
<dbReference type="EMBL" id="SWLB01000028">
    <property type="protein sequence ID" value="KAF3320652.1"/>
    <property type="molecule type" value="Genomic_DNA"/>
</dbReference>
<comment type="caution">
    <text evidence="2">The sequence shown here is derived from an EMBL/GenBank/DDBJ whole genome shotgun (WGS) entry which is preliminary data.</text>
</comment>
<dbReference type="SUPFAM" id="SSF51197">
    <property type="entry name" value="Clavaminate synthase-like"/>
    <property type="match status" value="1"/>
</dbReference>
<evidence type="ECO:0000259" key="1">
    <source>
        <dbReference type="PROSITE" id="PS51471"/>
    </source>
</evidence>
<dbReference type="Pfam" id="PF03171">
    <property type="entry name" value="2OG-FeII_Oxy"/>
    <property type="match status" value="1"/>
</dbReference>
<protein>
    <submittedName>
        <fullName evidence="2">Flavonol synthase</fullName>
    </submittedName>
</protein>
<reference evidence="2" key="1">
    <citation type="submission" date="2020-01" db="EMBL/GenBank/DDBJ databases">
        <title>Genome sequence of Kobresia littledalei, the first chromosome-level genome in the family Cyperaceae.</title>
        <authorList>
            <person name="Qu G."/>
        </authorList>
    </citation>
    <scope>NUCLEOTIDE SEQUENCE</scope>
    <source>
        <strain evidence="2">C.B.Clarke</strain>
        <tissue evidence="2">Leaf</tissue>
    </source>
</reference>
<evidence type="ECO:0000313" key="3">
    <source>
        <dbReference type="Proteomes" id="UP000623129"/>
    </source>
</evidence>
<evidence type="ECO:0000313" key="2">
    <source>
        <dbReference type="EMBL" id="KAF3320652.1"/>
    </source>
</evidence>